<proteinExistence type="predicted"/>
<dbReference type="OrthoDB" id="6071622at2759"/>
<dbReference type="SUPFAM" id="SSF50494">
    <property type="entry name" value="Trypsin-like serine proteases"/>
    <property type="match status" value="1"/>
</dbReference>
<dbReference type="Proteomes" id="UP000271974">
    <property type="component" value="Unassembled WGS sequence"/>
</dbReference>
<feature type="region of interest" description="Disordered" evidence="1">
    <location>
        <begin position="111"/>
        <end position="235"/>
    </location>
</feature>
<feature type="chain" id="PRO_5018755486" evidence="2">
    <location>
        <begin position="24"/>
        <end position="432"/>
    </location>
</feature>
<evidence type="ECO:0000313" key="3">
    <source>
        <dbReference type="EMBL" id="RUS80819.1"/>
    </source>
</evidence>
<sequence length="432" mass="46401">MMKHAILSLLFLSTILLRHGTDSLGICLRFPHMAACAMLNELQSIEVIIPTRPAIVDDMYCNLGCQQEGSNLIDSICECTESETTKTLYVTTTTPLPVTSTTTTVETTKNTTMVPTSTTPKRITTTTTATPEPTTTTPEPTTTTTIPPTTTPEPTTTTKPTTTTTVPTTTTPEPTTTTKPTTTTTVPTTRTPEPTTTTQPTTTTAPTTSTATTTKQPTTTTSMPTTTTSMTTSTPTPEGYCYYSQNRPAKLESVSKRLFDGSTVSVDCQYPGIVGISGSSYMGCMGILLDEETVLIDSFCAQTVPLITMKVLVSSYNTADFSDIELDKDSSAYLDTSAPVRDTLRTVKLSSTVTFDDMCVQPACVPNSEIDVDEINFDDCRFVGYGSTSDSLSDDPVEQLLEVEATVDKSSIQNNQLNVTRKSGPDNTGPCF</sequence>
<feature type="signal peptide" evidence="2">
    <location>
        <begin position="1"/>
        <end position="23"/>
    </location>
</feature>
<reference evidence="3 4" key="1">
    <citation type="submission" date="2019-01" db="EMBL/GenBank/DDBJ databases">
        <title>A draft genome assembly of the solar-powered sea slug Elysia chlorotica.</title>
        <authorList>
            <person name="Cai H."/>
            <person name="Li Q."/>
            <person name="Fang X."/>
            <person name="Li J."/>
            <person name="Curtis N.E."/>
            <person name="Altenburger A."/>
            <person name="Shibata T."/>
            <person name="Feng M."/>
            <person name="Maeda T."/>
            <person name="Schwartz J.A."/>
            <person name="Shigenobu S."/>
            <person name="Lundholm N."/>
            <person name="Nishiyama T."/>
            <person name="Yang H."/>
            <person name="Hasebe M."/>
            <person name="Li S."/>
            <person name="Pierce S.K."/>
            <person name="Wang J."/>
        </authorList>
    </citation>
    <scope>NUCLEOTIDE SEQUENCE [LARGE SCALE GENOMIC DNA]</scope>
    <source>
        <strain evidence="3">EC2010</strain>
        <tissue evidence="3">Whole organism of an adult</tissue>
    </source>
</reference>
<organism evidence="3 4">
    <name type="scientific">Elysia chlorotica</name>
    <name type="common">Eastern emerald elysia</name>
    <name type="synonym">Sea slug</name>
    <dbReference type="NCBI Taxonomy" id="188477"/>
    <lineage>
        <taxon>Eukaryota</taxon>
        <taxon>Metazoa</taxon>
        <taxon>Spiralia</taxon>
        <taxon>Lophotrochozoa</taxon>
        <taxon>Mollusca</taxon>
        <taxon>Gastropoda</taxon>
        <taxon>Heterobranchia</taxon>
        <taxon>Euthyneura</taxon>
        <taxon>Panpulmonata</taxon>
        <taxon>Sacoglossa</taxon>
        <taxon>Placobranchoidea</taxon>
        <taxon>Plakobranchidae</taxon>
        <taxon>Elysia</taxon>
    </lineage>
</organism>
<evidence type="ECO:0000256" key="1">
    <source>
        <dbReference type="SAM" id="MobiDB-lite"/>
    </source>
</evidence>
<accession>A0A3S1B675</accession>
<name>A0A3S1B675_ELYCH</name>
<dbReference type="AlphaFoldDB" id="A0A3S1B675"/>
<evidence type="ECO:0000256" key="2">
    <source>
        <dbReference type="SAM" id="SignalP"/>
    </source>
</evidence>
<feature type="non-terminal residue" evidence="3">
    <location>
        <position position="432"/>
    </location>
</feature>
<keyword evidence="2" id="KW-0732">Signal</keyword>
<dbReference type="STRING" id="188477.A0A3S1B675"/>
<gene>
    <name evidence="3" type="ORF">EGW08_011440</name>
</gene>
<keyword evidence="4" id="KW-1185">Reference proteome</keyword>
<dbReference type="InterPro" id="IPR009003">
    <property type="entry name" value="Peptidase_S1_PA"/>
</dbReference>
<evidence type="ECO:0000313" key="4">
    <source>
        <dbReference type="Proteomes" id="UP000271974"/>
    </source>
</evidence>
<protein>
    <submittedName>
        <fullName evidence="3">Uncharacterized protein</fullName>
    </submittedName>
</protein>
<comment type="caution">
    <text evidence="3">The sequence shown here is derived from an EMBL/GenBank/DDBJ whole genome shotgun (WGS) entry which is preliminary data.</text>
</comment>
<dbReference type="EMBL" id="RQTK01000372">
    <property type="protein sequence ID" value="RUS80819.1"/>
    <property type="molecule type" value="Genomic_DNA"/>
</dbReference>